<feature type="region of interest" description="Disordered" evidence="1">
    <location>
        <begin position="83"/>
        <end position="103"/>
    </location>
</feature>
<evidence type="ECO:0000313" key="2">
    <source>
        <dbReference type="EMBL" id="KAK6623128.1"/>
    </source>
</evidence>
<evidence type="ECO:0000256" key="1">
    <source>
        <dbReference type="SAM" id="MobiDB-lite"/>
    </source>
</evidence>
<evidence type="ECO:0000313" key="3">
    <source>
        <dbReference type="Proteomes" id="UP001372834"/>
    </source>
</evidence>
<protein>
    <submittedName>
        <fullName evidence="2">Uncharacterized protein</fullName>
    </submittedName>
</protein>
<sequence>MYDRYIVREEIIQTDILAVLVYTWQEYRTAKQTTEIPEKVKTNVPASKILPDGLNEDIQKRGLVVNGHVDHKISIKCQSFMAGMDEEDVEEEEEEAEEAEGVE</sequence>
<accession>A0AAN8PA38</accession>
<dbReference type="Proteomes" id="UP001372834">
    <property type="component" value="Unassembled WGS sequence"/>
</dbReference>
<organism evidence="2 3">
    <name type="scientific">Polyplax serrata</name>
    <name type="common">Common mouse louse</name>
    <dbReference type="NCBI Taxonomy" id="468196"/>
    <lineage>
        <taxon>Eukaryota</taxon>
        <taxon>Metazoa</taxon>
        <taxon>Ecdysozoa</taxon>
        <taxon>Arthropoda</taxon>
        <taxon>Hexapoda</taxon>
        <taxon>Insecta</taxon>
        <taxon>Pterygota</taxon>
        <taxon>Neoptera</taxon>
        <taxon>Paraneoptera</taxon>
        <taxon>Psocodea</taxon>
        <taxon>Troctomorpha</taxon>
        <taxon>Phthiraptera</taxon>
        <taxon>Anoplura</taxon>
        <taxon>Polyplacidae</taxon>
        <taxon>Polyplax</taxon>
    </lineage>
</organism>
<reference evidence="2 3" key="1">
    <citation type="submission" date="2023-10" db="EMBL/GenBank/DDBJ databases">
        <title>Genomes of two closely related lineages of the louse Polyplax serrata with different host specificities.</title>
        <authorList>
            <person name="Martinu J."/>
            <person name="Tarabai H."/>
            <person name="Stefka J."/>
            <person name="Hypsa V."/>
        </authorList>
    </citation>
    <scope>NUCLEOTIDE SEQUENCE [LARGE SCALE GENOMIC DNA]</scope>
    <source>
        <strain evidence="2">HR10_N</strain>
    </source>
</reference>
<dbReference type="EMBL" id="JAWJWE010000038">
    <property type="protein sequence ID" value="KAK6623128.1"/>
    <property type="molecule type" value="Genomic_DNA"/>
</dbReference>
<gene>
    <name evidence="2" type="ORF">RUM43_008980</name>
</gene>
<proteinExistence type="predicted"/>
<dbReference type="AlphaFoldDB" id="A0AAN8PA38"/>
<feature type="compositionally biased region" description="Acidic residues" evidence="1">
    <location>
        <begin position="84"/>
        <end position="103"/>
    </location>
</feature>
<name>A0AAN8PA38_POLSC</name>
<comment type="caution">
    <text evidence="2">The sequence shown here is derived from an EMBL/GenBank/DDBJ whole genome shotgun (WGS) entry which is preliminary data.</text>
</comment>